<reference evidence="1 2" key="1">
    <citation type="submission" date="2020-04" db="EMBL/GenBank/DDBJ databases">
        <authorList>
            <person name="Hitch T.C.A."/>
            <person name="Wylensek D."/>
            <person name="Clavel T."/>
        </authorList>
    </citation>
    <scope>NUCLEOTIDE SEQUENCE [LARGE SCALE GENOMIC DNA]</scope>
    <source>
        <strain evidence="1 2">COR2-253-APC-1A</strain>
    </source>
</reference>
<protein>
    <submittedName>
        <fullName evidence="1">Uncharacterized protein</fullName>
    </submittedName>
</protein>
<dbReference type="EMBL" id="JABAEW010000061">
    <property type="protein sequence ID" value="NMD88854.1"/>
    <property type="molecule type" value="Genomic_DNA"/>
</dbReference>
<dbReference type="AlphaFoldDB" id="A0A848AYX3"/>
<evidence type="ECO:0000313" key="1">
    <source>
        <dbReference type="EMBL" id="NMD88854.1"/>
    </source>
</evidence>
<organism evidence="1 2">
    <name type="scientific">Victivallis vadensis</name>
    <dbReference type="NCBI Taxonomy" id="172901"/>
    <lineage>
        <taxon>Bacteria</taxon>
        <taxon>Pseudomonadati</taxon>
        <taxon>Lentisphaerota</taxon>
        <taxon>Lentisphaeria</taxon>
        <taxon>Victivallales</taxon>
        <taxon>Victivallaceae</taxon>
        <taxon>Victivallis</taxon>
    </lineage>
</organism>
<name>A0A848AYX3_9BACT</name>
<accession>A0A848AYX3</accession>
<dbReference type="GeneID" id="78297570"/>
<dbReference type="RefSeq" id="WP_165833140.1">
    <property type="nucleotide sequence ID" value="NZ_CABMMC010000316.1"/>
</dbReference>
<proteinExistence type="predicted"/>
<dbReference type="Proteomes" id="UP000576225">
    <property type="component" value="Unassembled WGS sequence"/>
</dbReference>
<gene>
    <name evidence="1" type="ORF">HF882_19900</name>
</gene>
<sequence>MELPQGDDLSTFSKAGAGELRNVCKKSQKSEEKDGIFRKDGLFLEHGSVHTAVNPVV</sequence>
<evidence type="ECO:0000313" key="2">
    <source>
        <dbReference type="Proteomes" id="UP000576225"/>
    </source>
</evidence>
<comment type="caution">
    <text evidence="1">The sequence shown here is derived from an EMBL/GenBank/DDBJ whole genome shotgun (WGS) entry which is preliminary data.</text>
</comment>